<reference evidence="5 6" key="1">
    <citation type="journal article" date="2020" name="G3 (Bethesda)">
        <title>Improved Reference Genome for Cyclotella cryptica CCMP332, a Model for Cell Wall Morphogenesis, Salinity Adaptation, and Lipid Production in Diatoms (Bacillariophyta).</title>
        <authorList>
            <person name="Roberts W.R."/>
            <person name="Downey K.M."/>
            <person name="Ruck E.C."/>
            <person name="Traller J.C."/>
            <person name="Alverson A.J."/>
        </authorList>
    </citation>
    <scope>NUCLEOTIDE SEQUENCE [LARGE SCALE GENOMIC DNA]</scope>
    <source>
        <strain evidence="5 6">CCMP332</strain>
    </source>
</reference>
<feature type="repeat" description="Pumilio" evidence="2">
    <location>
        <begin position="328"/>
        <end position="363"/>
    </location>
</feature>
<organism evidence="5 6">
    <name type="scientific">Cyclotella cryptica</name>
    <dbReference type="NCBI Taxonomy" id="29204"/>
    <lineage>
        <taxon>Eukaryota</taxon>
        <taxon>Sar</taxon>
        <taxon>Stramenopiles</taxon>
        <taxon>Ochrophyta</taxon>
        <taxon>Bacillariophyta</taxon>
        <taxon>Coscinodiscophyceae</taxon>
        <taxon>Thalassiosirophycidae</taxon>
        <taxon>Stephanodiscales</taxon>
        <taxon>Stephanodiscaceae</taxon>
        <taxon>Cyclotella</taxon>
    </lineage>
</organism>
<name>A0ABD3QZH1_9STRA</name>
<evidence type="ECO:0000313" key="6">
    <source>
        <dbReference type="Proteomes" id="UP001516023"/>
    </source>
</evidence>
<dbReference type="EMBL" id="JABMIG020000001">
    <property type="protein sequence ID" value="KAL3805780.1"/>
    <property type="molecule type" value="Genomic_DNA"/>
</dbReference>
<evidence type="ECO:0000256" key="2">
    <source>
        <dbReference type="PROSITE-ProRule" id="PRU00317"/>
    </source>
</evidence>
<dbReference type="PROSITE" id="PS50302">
    <property type="entry name" value="PUM"/>
    <property type="match status" value="5"/>
</dbReference>
<dbReference type="PANTHER" id="PTHR12537">
    <property type="entry name" value="RNA BINDING PROTEIN PUMILIO-RELATED"/>
    <property type="match status" value="1"/>
</dbReference>
<dbReference type="SMART" id="SM00025">
    <property type="entry name" value="Pumilio"/>
    <property type="match status" value="7"/>
</dbReference>
<evidence type="ECO:0000259" key="4">
    <source>
        <dbReference type="PROSITE" id="PS50303"/>
    </source>
</evidence>
<feature type="compositionally biased region" description="Polar residues" evidence="3">
    <location>
        <begin position="160"/>
        <end position="171"/>
    </location>
</feature>
<dbReference type="Proteomes" id="UP001516023">
    <property type="component" value="Unassembled WGS sequence"/>
</dbReference>
<dbReference type="InterPro" id="IPR011989">
    <property type="entry name" value="ARM-like"/>
</dbReference>
<feature type="repeat" description="Pumilio" evidence="2">
    <location>
        <begin position="418"/>
        <end position="453"/>
    </location>
</feature>
<keyword evidence="6" id="KW-1185">Reference proteome</keyword>
<comment type="caution">
    <text evidence="5">The sequence shown here is derived from an EMBL/GenBank/DDBJ whole genome shotgun (WGS) entry which is preliminary data.</text>
</comment>
<dbReference type="Gene3D" id="1.25.10.10">
    <property type="entry name" value="Leucine-rich Repeat Variant"/>
    <property type="match status" value="1"/>
</dbReference>
<dbReference type="PANTHER" id="PTHR12537:SF12">
    <property type="entry name" value="MATERNAL PROTEIN PUMILIO"/>
    <property type="match status" value="1"/>
</dbReference>
<feature type="domain" description="PUM-HD" evidence="4">
    <location>
        <begin position="196"/>
        <end position="561"/>
    </location>
</feature>
<feature type="repeat" description="Pumilio" evidence="2">
    <location>
        <begin position="382"/>
        <end position="417"/>
    </location>
</feature>
<gene>
    <name evidence="5" type="ORF">HJC23_007741</name>
</gene>
<dbReference type="InterPro" id="IPR016024">
    <property type="entry name" value="ARM-type_fold"/>
</dbReference>
<dbReference type="PROSITE" id="PS50303">
    <property type="entry name" value="PUM_HD"/>
    <property type="match status" value="1"/>
</dbReference>
<evidence type="ECO:0000256" key="3">
    <source>
        <dbReference type="SAM" id="MobiDB-lite"/>
    </source>
</evidence>
<feature type="repeat" description="Pumilio" evidence="2">
    <location>
        <begin position="454"/>
        <end position="492"/>
    </location>
</feature>
<dbReference type="SUPFAM" id="SSF48371">
    <property type="entry name" value="ARM repeat"/>
    <property type="match status" value="1"/>
</dbReference>
<feature type="region of interest" description="Disordered" evidence="3">
    <location>
        <begin position="146"/>
        <end position="172"/>
    </location>
</feature>
<keyword evidence="1" id="KW-0677">Repeat</keyword>
<proteinExistence type="predicted"/>
<feature type="repeat" description="Pumilio" evidence="2">
    <location>
        <begin position="291"/>
        <end position="327"/>
    </location>
</feature>
<dbReference type="AlphaFoldDB" id="A0ABD3QZH1"/>
<evidence type="ECO:0000313" key="5">
    <source>
        <dbReference type="EMBL" id="KAL3805780.1"/>
    </source>
</evidence>
<accession>A0ABD3QZH1</accession>
<evidence type="ECO:0000256" key="1">
    <source>
        <dbReference type="ARBA" id="ARBA00022737"/>
    </source>
</evidence>
<protein>
    <recommendedName>
        <fullName evidence="4">PUM-HD domain-containing protein</fullName>
    </recommendedName>
</protein>
<dbReference type="InterPro" id="IPR001313">
    <property type="entry name" value="Pumilio_RNA-bd_rpt"/>
</dbReference>
<dbReference type="Pfam" id="PF00806">
    <property type="entry name" value="PUF"/>
    <property type="match status" value="7"/>
</dbReference>
<dbReference type="InterPro" id="IPR033133">
    <property type="entry name" value="PUM-HD"/>
</dbReference>
<sequence>MTSSTQAMATSERLKMKSDEQGDKLNMTATAVHCQGCLAGDECYNNQKCQPLYGAYPSQLYGHQPHAAMPYSYAGQPSIPHIIHYVPLPANQPYYDFGPPPPQSQFIGYQHPPHYQGYHYAQYPPMDPNESQHYGVSTLKAPFSHATRYQGPPRRRSKSHCSSNYQNSSAAYRSDESRFGSFDMGSENSSLTLTGNPSEDVRRAMSFVKRNPNATLFSIEGVISEAATADDGIRRFIQERIKLGSHPEKRLGLKAALSSLEMLCKDEKGSGILQDIFTYGTSEMKKELLAALYDQGILDLSMNIHGCRVIQKAIRSINQDDLTKLIAEFHDHVLALIHDSHGNHVIQRCIQSLSFFAKTAENEGNHDCASNLMDHMQFIIDDIVANIHSLSCHRYGCRVVQRSIEFCMEKQRSAVLEAITASNEHMVEDLYGNYVVQQAIVTGGDMHRDAILQTLTKEDGSLFRLSKQKYASNVVEKMLQHGSIEQRDRILKELLKIDAKSGVCAATVMAQDPIANYVIKKAIESAPEGEKKQKLLQELRRNRDELVGFLTGRTEICMVRL</sequence>